<accession>A0A0F4H029</accession>
<dbReference type="PANTHER" id="PTHR38797:SF4">
    <property type="entry name" value="NUCLEAR PORE COMPLEX PROTEIN NUP85"/>
    <property type="match status" value="1"/>
</dbReference>
<dbReference type="STRING" id="1047168.A0A0F4H029"/>
<comment type="caution">
    <text evidence="1">The sequence shown here is derived from an EMBL/GenBank/DDBJ whole genome shotgun (WGS) entry which is preliminary data.</text>
</comment>
<dbReference type="OrthoDB" id="3350591at2759"/>
<keyword evidence="2" id="KW-1185">Reference proteome</keyword>
<organism evidence="1 2">
    <name type="scientific">Zymoseptoria brevis</name>
    <dbReference type="NCBI Taxonomy" id="1047168"/>
    <lineage>
        <taxon>Eukaryota</taxon>
        <taxon>Fungi</taxon>
        <taxon>Dikarya</taxon>
        <taxon>Ascomycota</taxon>
        <taxon>Pezizomycotina</taxon>
        <taxon>Dothideomycetes</taxon>
        <taxon>Dothideomycetidae</taxon>
        <taxon>Mycosphaerellales</taxon>
        <taxon>Mycosphaerellaceae</taxon>
        <taxon>Zymoseptoria</taxon>
    </lineage>
</organism>
<name>A0A0F4H029_9PEZI</name>
<dbReference type="Pfam" id="PF12311">
    <property type="entry name" value="DUF3632"/>
    <property type="match status" value="1"/>
</dbReference>
<reference evidence="1 2" key="1">
    <citation type="submission" date="2015-03" db="EMBL/GenBank/DDBJ databases">
        <title>RNA-seq based gene annotation and comparative genomics of four Zymoseptoria species reveal species-specific pathogenicity related genes and transposable element activity.</title>
        <authorList>
            <person name="Grandaubert J."/>
            <person name="Bhattacharyya A."/>
            <person name="Stukenbrock E.H."/>
        </authorList>
    </citation>
    <scope>NUCLEOTIDE SEQUENCE [LARGE SCALE GENOMIC DNA]</scope>
    <source>
        <strain evidence="1 2">Zb18110</strain>
    </source>
</reference>
<protein>
    <submittedName>
        <fullName evidence="1">Uncharacterized protein</fullName>
    </submittedName>
</protein>
<evidence type="ECO:0000313" key="2">
    <source>
        <dbReference type="Proteomes" id="UP000033647"/>
    </source>
</evidence>
<sequence length="328" mass="36695">MQHLLRRAGSSNWTHTPVGYISKFGKGSSTPRPPHRNLASTITTVTPKRQNFNTSSTMPQAGLGAAQQLQQSKQYAALSDHLSSISTALDKVIDHLSEPVESCVQSSANSDEVDEHLTTTWKAIIAKAAETSFKDASSSKLVDVVMQMQIRPDVKKDGSAFQVENMTLWKDLPTFGWQMRDAWNLVPEERSDQQTKDHWINLNAFTASLVAAAEGKSNGKPDFSLYCIWTVRDGLEEDLEMVPEFSIAAAATWFVFAAPTIQKFCREQKSFEGKMAKGGFEFRERGWTGFSEERWQVWEERLKAAEGRVKDESTKELVQQALKAVAEN</sequence>
<dbReference type="PANTHER" id="PTHR38797">
    <property type="entry name" value="NUCLEAR PORE COMPLEX PROTEIN NUP85-RELATED"/>
    <property type="match status" value="1"/>
</dbReference>
<dbReference type="Proteomes" id="UP000033647">
    <property type="component" value="Unassembled WGS sequence"/>
</dbReference>
<dbReference type="InterPro" id="IPR053204">
    <property type="entry name" value="Oxopyrrolidines_Biosynth-assoc"/>
</dbReference>
<gene>
    <name evidence="1" type="ORF">TI39_contig278g00050</name>
</gene>
<dbReference type="InterPro" id="IPR022085">
    <property type="entry name" value="OpdG"/>
</dbReference>
<evidence type="ECO:0000313" key="1">
    <source>
        <dbReference type="EMBL" id="KJY01836.1"/>
    </source>
</evidence>
<dbReference type="EMBL" id="LAFY01000270">
    <property type="protein sequence ID" value="KJY01836.1"/>
    <property type="molecule type" value="Genomic_DNA"/>
</dbReference>
<dbReference type="AlphaFoldDB" id="A0A0F4H029"/>
<proteinExistence type="predicted"/>